<protein>
    <submittedName>
        <fullName evidence="8">Putative MFS transporter</fullName>
    </submittedName>
</protein>
<evidence type="ECO:0000256" key="6">
    <source>
        <dbReference type="SAM" id="Phobius"/>
    </source>
</evidence>
<gene>
    <name evidence="8" type="ORF">BP01DRAFT_282635</name>
</gene>
<sequence length="496" mass="51808">GWRLGALVLGLGMAIFLVAIDTTIVSTAIPSISQEFGSVSSDGWYGSAFFLTNAATQAPWGTIYELTRLKPSFLVAMTLFEAGSLICALAHNSATLTAGRAVAGLGAAGVSSGAYTILAIAAPPRWRSVLTAVFGISYAVASFVGPAIGGILTSSSTWRWCFWINLPIGGVTMATVAVVWRPTTTAHSLAHSAAPWKTIGTRLDLPGIILFTGSLTCYLLALEWGGAAKPWHDAGVVGTLVTSGVLGLLFLVQQWRAKENAAVLPFPLFRRYRRMALHCGVIFFLAAGFFVLLYNLPLYFQAVRNLSATASGLRTVPLVLGCGLFSALSGWYMSMDVAVGWIPMLLGAVLTTAGAGPLWTLTPSTPVATWAGLQVLVGAGVGIACQIPIILNQAMVVKDDPANLSVATAVTLFFQLLGGCVFLQLAQCLLTNEVAAHLHQGSRKVDLAAVLEAGAAGLAQRFDGDTLSIVAGAYMQGIKATVLLSTTLAGLATIFA</sequence>
<keyword evidence="4 6" id="KW-1133">Transmembrane helix</keyword>
<dbReference type="GeneID" id="37072671"/>
<keyword evidence="2" id="KW-0813">Transport</keyword>
<dbReference type="GO" id="GO:0005886">
    <property type="term" value="C:plasma membrane"/>
    <property type="evidence" value="ECO:0007669"/>
    <property type="project" value="TreeGrafter"/>
</dbReference>
<feature type="transmembrane region" description="Helical" evidence="6">
    <location>
        <begin position="234"/>
        <end position="255"/>
    </location>
</feature>
<dbReference type="CDD" id="cd17502">
    <property type="entry name" value="MFS_Azr1_MDR_like"/>
    <property type="match status" value="1"/>
</dbReference>
<evidence type="ECO:0000256" key="3">
    <source>
        <dbReference type="ARBA" id="ARBA00022692"/>
    </source>
</evidence>
<feature type="transmembrane region" description="Helical" evidence="6">
    <location>
        <begin position="73"/>
        <end position="91"/>
    </location>
</feature>
<dbReference type="InterPro" id="IPR036259">
    <property type="entry name" value="MFS_trans_sf"/>
</dbReference>
<feature type="transmembrane region" description="Helical" evidence="6">
    <location>
        <begin position="367"/>
        <end position="391"/>
    </location>
</feature>
<dbReference type="SUPFAM" id="SSF103473">
    <property type="entry name" value="MFS general substrate transporter"/>
    <property type="match status" value="1"/>
</dbReference>
<evidence type="ECO:0000256" key="5">
    <source>
        <dbReference type="ARBA" id="ARBA00023136"/>
    </source>
</evidence>
<dbReference type="InterPro" id="IPR020846">
    <property type="entry name" value="MFS_dom"/>
</dbReference>
<keyword evidence="5 6" id="KW-0472">Membrane</keyword>
<feature type="transmembrane region" description="Helical" evidence="6">
    <location>
        <begin position="103"/>
        <end position="122"/>
    </location>
</feature>
<dbReference type="RefSeq" id="XP_025434451.1">
    <property type="nucleotide sequence ID" value="XM_025571443.1"/>
</dbReference>
<evidence type="ECO:0000256" key="1">
    <source>
        <dbReference type="ARBA" id="ARBA00004141"/>
    </source>
</evidence>
<dbReference type="PANTHER" id="PTHR23501">
    <property type="entry name" value="MAJOR FACILITATOR SUPERFAMILY"/>
    <property type="match status" value="1"/>
</dbReference>
<feature type="transmembrane region" description="Helical" evidence="6">
    <location>
        <begin position="275"/>
        <end position="296"/>
    </location>
</feature>
<reference evidence="8 9" key="1">
    <citation type="submission" date="2016-12" db="EMBL/GenBank/DDBJ databases">
        <title>The genomes of Aspergillus section Nigri reveals drivers in fungal speciation.</title>
        <authorList>
            <consortium name="DOE Joint Genome Institute"/>
            <person name="Vesth T.C."/>
            <person name="Nybo J."/>
            <person name="Theobald S."/>
            <person name="Brandl J."/>
            <person name="Frisvad J.C."/>
            <person name="Nielsen K.F."/>
            <person name="Lyhne E.K."/>
            <person name="Kogle M.E."/>
            <person name="Kuo A."/>
            <person name="Riley R."/>
            <person name="Clum A."/>
            <person name="Nolan M."/>
            <person name="Lipzen A."/>
            <person name="Salamov A."/>
            <person name="Henrissat B."/>
            <person name="Wiebenga A."/>
            <person name="De Vries R.P."/>
            <person name="Grigoriev I.V."/>
            <person name="Mortensen U.H."/>
            <person name="Andersen M.R."/>
            <person name="Baker S.E."/>
        </authorList>
    </citation>
    <scope>NUCLEOTIDE SEQUENCE [LARGE SCALE GENOMIC DNA]</scope>
    <source>
        <strain evidence="8 9">JOP 1030-1</strain>
    </source>
</reference>
<dbReference type="PANTHER" id="PTHR23501:SF177">
    <property type="entry name" value="MAJOR FACILITATOR SUPERFAMILY (MFS) PROFILE DOMAIN-CONTAINING PROTEIN-RELATED"/>
    <property type="match status" value="1"/>
</dbReference>
<accession>A0A318ZLJ4</accession>
<dbReference type="EMBL" id="KZ821221">
    <property type="protein sequence ID" value="PYH48469.1"/>
    <property type="molecule type" value="Genomic_DNA"/>
</dbReference>
<dbReference type="Proteomes" id="UP000248349">
    <property type="component" value="Unassembled WGS sequence"/>
</dbReference>
<feature type="non-terminal residue" evidence="8">
    <location>
        <position position="496"/>
    </location>
</feature>
<feature type="non-terminal residue" evidence="8">
    <location>
        <position position="1"/>
    </location>
</feature>
<feature type="transmembrane region" description="Helical" evidence="6">
    <location>
        <begin position="129"/>
        <end position="151"/>
    </location>
</feature>
<evidence type="ECO:0000259" key="7">
    <source>
        <dbReference type="PROSITE" id="PS50850"/>
    </source>
</evidence>
<evidence type="ECO:0000313" key="8">
    <source>
        <dbReference type="EMBL" id="PYH48469.1"/>
    </source>
</evidence>
<feature type="transmembrane region" description="Helical" evidence="6">
    <location>
        <begin position="157"/>
        <end position="180"/>
    </location>
</feature>
<evidence type="ECO:0000313" key="9">
    <source>
        <dbReference type="Proteomes" id="UP000248349"/>
    </source>
</evidence>
<organism evidence="8 9">
    <name type="scientific">Aspergillus saccharolyticus JOP 1030-1</name>
    <dbReference type="NCBI Taxonomy" id="1450539"/>
    <lineage>
        <taxon>Eukaryota</taxon>
        <taxon>Fungi</taxon>
        <taxon>Dikarya</taxon>
        <taxon>Ascomycota</taxon>
        <taxon>Pezizomycotina</taxon>
        <taxon>Eurotiomycetes</taxon>
        <taxon>Eurotiomycetidae</taxon>
        <taxon>Eurotiales</taxon>
        <taxon>Aspergillaceae</taxon>
        <taxon>Aspergillus</taxon>
        <taxon>Aspergillus subgen. Circumdati</taxon>
    </lineage>
</organism>
<feature type="transmembrane region" description="Helical" evidence="6">
    <location>
        <begin position="201"/>
        <end position="222"/>
    </location>
</feature>
<keyword evidence="3 6" id="KW-0812">Transmembrane</keyword>
<name>A0A318ZLJ4_9EURO</name>
<feature type="transmembrane region" description="Helical" evidence="6">
    <location>
        <begin position="341"/>
        <end position="361"/>
    </location>
</feature>
<dbReference type="Pfam" id="PF07690">
    <property type="entry name" value="MFS_1"/>
    <property type="match status" value="1"/>
</dbReference>
<comment type="subcellular location">
    <subcellularLocation>
        <location evidence="1">Membrane</location>
        <topology evidence="1">Multi-pass membrane protein</topology>
    </subcellularLocation>
</comment>
<feature type="transmembrane region" description="Helical" evidence="6">
    <location>
        <begin position="316"/>
        <end position="334"/>
    </location>
</feature>
<feature type="transmembrane region" description="Helical" evidence="6">
    <location>
        <begin position="403"/>
        <end position="425"/>
    </location>
</feature>
<evidence type="ECO:0000256" key="2">
    <source>
        <dbReference type="ARBA" id="ARBA00022448"/>
    </source>
</evidence>
<dbReference type="InterPro" id="IPR011701">
    <property type="entry name" value="MFS"/>
</dbReference>
<dbReference type="OrthoDB" id="10021397at2759"/>
<evidence type="ECO:0000256" key="4">
    <source>
        <dbReference type="ARBA" id="ARBA00022989"/>
    </source>
</evidence>
<dbReference type="STRING" id="1450539.A0A318ZLJ4"/>
<dbReference type="Gene3D" id="1.20.1250.20">
    <property type="entry name" value="MFS general substrate transporter like domains"/>
    <property type="match status" value="1"/>
</dbReference>
<feature type="transmembrane region" description="Helical" evidence="6">
    <location>
        <begin position="43"/>
        <end position="61"/>
    </location>
</feature>
<dbReference type="PROSITE" id="PS50850">
    <property type="entry name" value="MFS"/>
    <property type="match status" value="1"/>
</dbReference>
<dbReference type="AlphaFoldDB" id="A0A318ZLJ4"/>
<keyword evidence="9" id="KW-1185">Reference proteome</keyword>
<proteinExistence type="predicted"/>
<feature type="domain" description="Major facilitator superfamily (MFS) profile" evidence="7">
    <location>
        <begin position="7"/>
        <end position="496"/>
    </location>
</feature>
<dbReference type="GO" id="GO:0022857">
    <property type="term" value="F:transmembrane transporter activity"/>
    <property type="evidence" value="ECO:0007669"/>
    <property type="project" value="InterPro"/>
</dbReference>